<evidence type="ECO:0000256" key="1">
    <source>
        <dbReference type="ARBA" id="ARBA00004442"/>
    </source>
</evidence>
<dbReference type="InterPro" id="IPR006664">
    <property type="entry name" value="OMP_bac"/>
</dbReference>
<dbReference type="InterPro" id="IPR036737">
    <property type="entry name" value="OmpA-like_sf"/>
</dbReference>
<keyword evidence="2 4" id="KW-0472">Membrane</keyword>
<dbReference type="SUPFAM" id="SSF103088">
    <property type="entry name" value="OmpA-like"/>
    <property type="match status" value="1"/>
</dbReference>
<feature type="compositionally biased region" description="Basic and acidic residues" evidence="5">
    <location>
        <begin position="73"/>
        <end position="87"/>
    </location>
</feature>
<evidence type="ECO:0000256" key="3">
    <source>
        <dbReference type="ARBA" id="ARBA00023237"/>
    </source>
</evidence>
<dbReference type="CDD" id="cd07185">
    <property type="entry name" value="OmpA_C-like"/>
    <property type="match status" value="1"/>
</dbReference>
<evidence type="ECO:0000313" key="8">
    <source>
        <dbReference type="Proteomes" id="UP001501508"/>
    </source>
</evidence>
<evidence type="ECO:0000256" key="5">
    <source>
        <dbReference type="SAM" id="MobiDB-lite"/>
    </source>
</evidence>
<dbReference type="Proteomes" id="UP001501508">
    <property type="component" value="Unassembled WGS sequence"/>
</dbReference>
<accession>A0ABP8LPC2</accession>
<dbReference type="Pfam" id="PF00691">
    <property type="entry name" value="OmpA"/>
    <property type="match status" value="1"/>
</dbReference>
<dbReference type="Gene3D" id="3.30.1330.60">
    <property type="entry name" value="OmpA-like domain"/>
    <property type="match status" value="1"/>
</dbReference>
<sequence>MRNLGFLIPGLFYAVSLQAQIIDPNQTVKRKATDRANSRIDQGMDRGLDKVEEGIGSIFRKKEKRSGSSEADTDTKKSSNDQEKGSNDRNSGASLLTDSVATDFQPYKKSDFQPGKDVIFFEDFTAGSGQWGLNEWDRDEGTAPGIVSIDRRNEKWYKMPRKGNFVPIPVESLPETFTLEYDMYADLDRMSEMEGGLKVILASAGVNRLDFSFHFDDKPQIQLDVHPSVDLMYVSATREYGLDERNLFRKEYKDAWPKGAIRHISVSRNKSHIKLYIDEKKYLDLPDALPRGGRYSLLFATNLWGDGLYFTNIRLASGGTDATGEIKGTGRFSTGNIYFDLNSARIKPESWPALKEAAAAVGAAGTDVLIVGHTDSDGPSDANLALSRRRAESVKIALVKEFGIREQKLFIDGKGEKVPLESNSTASGKAKNRRVEFIKQ</sequence>
<dbReference type="InterPro" id="IPR050330">
    <property type="entry name" value="Bact_OuterMem_StrucFunc"/>
</dbReference>
<keyword evidence="8" id="KW-1185">Reference proteome</keyword>
<dbReference type="PANTHER" id="PTHR30329">
    <property type="entry name" value="STATOR ELEMENT OF FLAGELLAR MOTOR COMPLEX"/>
    <property type="match status" value="1"/>
</dbReference>
<comment type="subcellular location">
    <subcellularLocation>
        <location evidence="1">Cell outer membrane</location>
    </subcellularLocation>
</comment>
<dbReference type="RefSeq" id="WP_345026327.1">
    <property type="nucleotide sequence ID" value="NZ_BAABEY010000002.1"/>
</dbReference>
<keyword evidence="3" id="KW-0998">Cell outer membrane</keyword>
<reference evidence="8" key="1">
    <citation type="journal article" date="2019" name="Int. J. Syst. Evol. Microbiol.">
        <title>The Global Catalogue of Microorganisms (GCM) 10K type strain sequencing project: providing services to taxonomists for standard genome sequencing and annotation.</title>
        <authorList>
            <consortium name="The Broad Institute Genomics Platform"/>
            <consortium name="The Broad Institute Genome Sequencing Center for Infectious Disease"/>
            <person name="Wu L."/>
            <person name="Ma J."/>
        </authorList>
    </citation>
    <scope>NUCLEOTIDE SEQUENCE [LARGE SCALE GENOMIC DNA]</scope>
    <source>
        <strain evidence="8">JCM 31920</strain>
    </source>
</reference>
<feature type="region of interest" description="Disordered" evidence="5">
    <location>
        <begin position="59"/>
        <end position="96"/>
    </location>
</feature>
<evidence type="ECO:0000256" key="4">
    <source>
        <dbReference type="PROSITE-ProRule" id="PRU00473"/>
    </source>
</evidence>
<evidence type="ECO:0000256" key="2">
    <source>
        <dbReference type="ARBA" id="ARBA00023136"/>
    </source>
</evidence>
<organism evidence="7 8">
    <name type="scientific">Ravibacter arvi</name>
    <dbReference type="NCBI Taxonomy" id="2051041"/>
    <lineage>
        <taxon>Bacteria</taxon>
        <taxon>Pseudomonadati</taxon>
        <taxon>Bacteroidota</taxon>
        <taxon>Cytophagia</taxon>
        <taxon>Cytophagales</taxon>
        <taxon>Spirosomataceae</taxon>
        <taxon>Ravibacter</taxon>
    </lineage>
</organism>
<feature type="region of interest" description="Disordered" evidence="5">
    <location>
        <begin position="420"/>
        <end position="440"/>
    </location>
</feature>
<protein>
    <recommendedName>
        <fullName evidence="6">OmpA-like domain-containing protein</fullName>
    </recommendedName>
</protein>
<dbReference type="PROSITE" id="PS51123">
    <property type="entry name" value="OMPA_2"/>
    <property type="match status" value="1"/>
</dbReference>
<feature type="domain" description="OmpA-like" evidence="6">
    <location>
        <begin position="326"/>
        <end position="440"/>
    </location>
</feature>
<dbReference type="InterPro" id="IPR006665">
    <property type="entry name" value="OmpA-like"/>
</dbReference>
<dbReference type="PANTHER" id="PTHR30329:SF21">
    <property type="entry name" value="LIPOPROTEIN YIAD-RELATED"/>
    <property type="match status" value="1"/>
</dbReference>
<dbReference type="EMBL" id="BAABEY010000002">
    <property type="protein sequence ID" value="GAA4432190.1"/>
    <property type="molecule type" value="Genomic_DNA"/>
</dbReference>
<name>A0ABP8LPC2_9BACT</name>
<feature type="region of interest" description="Disordered" evidence="5">
    <location>
        <begin position="27"/>
        <end position="47"/>
    </location>
</feature>
<evidence type="ECO:0000313" key="7">
    <source>
        <dbReference type="EMBL" id="GAA4432190.1"/>
    </source>
</evidence>
<feature type="compositionally biased region" description="Basic and acidic residues" evidence="5">
    <location>
        <begin position="31"/>
        <end position="47"/>
    </location>
</feature>
<evidence type="ECO:0000259" key="6">
    <source>
        <dbReference type="PROSITE" id="PS51123"/>
    </source>
</evidence>
<proteinExistence type="predicted"/>
<dbReference type="PRINTS" id="PR01021">
    <property type="entry name" value="OMPADOMAIN"/>
</dbReference>
<gene>
    <name evidence="7" type="ORF">GCM10023091_03860</name>
</gene>
<comment type="caution">
    <text evidence="7">The sequence shown here is derived from an EMBL/GenBank/DDBJ whole genome shotgun (WGS) entry which is preliminary data.</text>
</comment>